<evidence type="ECO:0000313" key="4">
    <source>
        <dbReference type="Proteomes" id="UP001217838"/>
    </source>
</evidence>
<dbReference type="Gene3D" id="2.160.20.10">
    <property type="entry name" value="Single-stranded right-handed beta-helix, Pectin lyase-like"/>
    <property type="match status" value="1"/>
</dbReference>
<evidence type="ECO:0000256" key="1">
    <source>
        <dbReference type="SAM" id="MobiDB-lite"/>
    </source>
</evidence>
<sequence>MANHDLSRHLFRPANRYTGLRLQQGRDLLDSDINEGEMLDGEDRRAVLVDVIGPHGSADDGFRIVNPRNNSYDFDILAGSYYLGGVRHQIEDSTEPPAPQRYRSQSDWRQFDPTGPSPAPPQMTAAPRHDLVYLVGWEQTVSSVEDPEFREFALGGPDTTERVRPMHRVYVRPGGSAACADAFDALIADLVGTNHSFDRGRHELLSGARLTVRIEERENGDLCKPALADGYTGAENQAIRVQLIEPDRLLWAYDNAAPLYRGTIATNPNGVTITFLTMPRDQAHFPVAGQIVEILPWGATLANGSHLADHQVAEDIGGGLLARVTGPYDPTTGSVPVSVESAADLARMQGWFGVNEPHEDVHYFYLRVWNPGDGRVSGPIGLQFKVNELISLTGTGLEITINRQGIVGDYWIIAARPSAPLEVIPRDLLAGAAPHGPRRFYCPLALIHWHFNATAGAASTTVIDSCRQTFKPLTRQGRCCTVTVGDDSTSYGDYTSINAALAAIPEGTPGKICILPGVYEERVVVSGRSDIVFEGCGVRTIIRSPATNGTSQGLFTILKSQRITVKDLKIDAVGQFGVMIYGSGDEVVEWSSDITLRNLDIVTDGDTDMGAISPSALYIPATAAPFPMSAIAARPVDGLQILDCRCTTTLKLSALASIFLIHCRHAVVRGCSVTVPAGTGRCPWGGIHIGADCEDVTIEDNYVERGLGPGITLGTLAASVLSFVDYRSYFDPTGRLVLVDDGTTTGSNAALPEGVVPPGGGTAVGYAPVRPIADVRILNNTIRFMRGSGISVVGFRKKPVTVGAAYAMIQTHQFVIAGNKIEFNFDRAAPSDPGADWAELVAFGGVVLADADDVQVRGNSIYRNGYANTYLKPTCGIYVLNGENAVVEDNELRENGQRMTGSHAAGPRAGIALQQVGRRATFVPRGTNSAEPDTLRPAARVCGNVVHHGLGRALQVYGLGPMFIQGNVLISEGLAGAYAAGENTCSCVEIQNVGQSTDLIDFGAIPAFMGFLPSPPLLTVPGGSLDLDPMFVDGRVLFTGNQVRFRAAADATMHDYLVRIQSYGDVAVLDNQFFAQLPTIGSNITCDTFVTGWSVRVCNNRWEDPAQTPAGVIDYQTEVSAETIGVFNITALNQASRCIEATGTLSGIADNQMLTPCTGGGEMMLLMSPP</sequence>
<evidence type="ECO:0000259" key="2">
    <source>
        <dbReference type="Pfam" id="PF13229"/>
    </source>
</evidence>
<dbReference type="Proteomes" id="UP001217838">
    <property type="component" value="Unassembled WGS sequence"/>
</dbReference>
<name>A0ABT5BFF4_9BACT</name>
<feature type="domain" description="Right handed beta helix" evidence="2">
    <location>
        <begin position="775"/>
        <end position="984"/>
    </location>
</feature>
<reference evidence="3 4" key="1">
    <citation type="submission" date="2022-11" db="EMBL/GenBank/DDBJ databases">
        <title>Minimal conservation of predation-associated metabolite biosynthetic gene clusters underscores biosynthetic potential of Myxococcota including descriptions for ten novel species: Archangium lansinium sp. nov., Myxococcus landrumus sp. nov., Nannocystis bai.</title>
        <authorList>
            <person name="Ahearne A."/>
            <person name="Stevens C."/>
            <person name="Dowd S."/>
        </authorList>
    </citation>
    <scope>NUCLEOTIDE SEQUENCE [LARGE SCALE GENOMIC DNA]</scope>
    <source>
        <strain evidence="3 4">NCELM</strain>
    </source>
</reference>
<dbReference type="RefSeq" id="WP_272005033.1">
    <property type="nucleotide sequence ID" value="NZ_JAQNDN010000020.1"/>
</dbReference>
<dbReference type="SMART" id="SM00710">
    <property type="entry name" value="PbH1"/>
    <property type="match status" value="8"/>
</dbReference>
<feature type="region of interest" description="Disordered" evidence="1">
    <location>
        <begin position="91"/>
        <end position="124"/>
    </location>
</feature>
<dbReference type="InterPro" id="IPR039448">
    <property type="entry name" value="Beta_helix"/>
</dbReference>
<organism evidence="3 4">
    <name type="scientific">Nannocystis radixulma</name>
    <dbReference type="NCBI Taxonomy" id="2995305"/>
    <lineage>
        <taxon>Bacteria</taxon>
        <taxon>Pseudomonadati</taxon>
        <taxon>Myxococcota</taxon>
        <taxon>Polyangia</taxon>
        <taxon>Nannocystales</taxon>
        <taxon>Nannocystaceae</taxon>
        <taxon>Nannocystis</taxon>
    </lineage>
</organism>
<dbReference type="SUPFAM" id="SSF51126">
    <property type="entry name" value="Pectin lyase-like"/>
    <property type="match status" value="1"/>
</dbReference>
<dbReference type="InterPro" id="IPR012334">
    <property type="entry name" value="Pectin_lyas_fold"/>
</dbReference>
<comment type="caution">
    <text evidence="3">The sequence shown here is derived from an EMBL/GenBank/DDBJ whole genome shotgun (WGS) entry which is preliminary data.</text>
</comment>
<dbReference type="Pfam" id="PF13229">
    <property type="entry name" value="Beta_helix"/>
    <property type="match status" value="1"/>
</dbReference>
<dbReference type="EMBL" id="JAQNDN010000020">
    <property type="protein sequence ID" value="MDC0672879.1"/>
    <property type="molecule type" value="Genomic_DNA"/>
</dbReference>
<proteinExistence type="predicted"/>
<gene>
    <name evidence="3" type="ORF">POL58_34315</name>
</gene>
<dbReference type="InterPro" id="IPR006626">
    <property type="entry name" value="PbH1"/>
</dbReference>
<accession>A0ABT5BFF4</accession>
<dbReference type="Pfam" id="PF20129">
    <property type="entry name" value="DUF6519"/>
    <property type="match status" value="1"/>
</dbReference>
<dbReference type="InterPro" id="IPR011050">
    <property type="entry name" value="Pectin_lyase_fold/virulence"/>
</dbReference>
<keyword evidence="4" id="KW-1185">Reference proteome</keyword>
<dbReference type="InterPro" id="IPR045392">
    <property type="entry name" value="DUF6519"/>
</dbReference>
<evidence type="ECO:0000313" key="3">
    <source>
        <dbReference type="EMBL" id="MDC0672879.1"/>
    </source>
</evidence>
<protein>
    <submittedName>
        <fullName evidence="3">Right-handed parallel beta-helix repeat-containing protein</fullName>
    </submittedName>
</protein>